<evidence type="ECO:0000259" key="8">
    <source>
        <dbReference type="PROSITE" id="PS50835"/>
    </source>
</evidence>
<evidence type="ECO:0008006" key="10">
    <source>
        <dbReference type="Google" id="ProtNLM"/>
    </source>
</evidence>
<protein>
    <recommendedName>
        <fullName evidence="10">BTB domain-containing protein</fullName>
    </recommendedName>
</protein>
<organism>
    <name type="scientific">Branchiostoma floridae</name>
    <name type="common">Florida lancelet</name>
    <name type="synonym">Amphioxus</name>
    <dbReference type="NCBI Taxonomy" id="7739"/>
    <lineage>
        <taxon>Eukaryota</taxon>
        <taxon>Metazoa</taxon>
        <taxon>Chordata</taxon>
        <taxon>Cephalochordata</taxon>
        <taxon>Leptocardii</taxon>
        <taxon>Amphioxiformes</taxon>
        <taxon>Branchiostomatidae</taxon>
        <taxon>Branchiostoma</taxon>
    </lineage>
</organism>
<evidence type="ECO:0000256" key="1">
    <source>
        <dbReference type="ARBA" id="ARBA00022441"/>
    </source>
</evidence>
<dbReference type="PANTHER" id="PTHR24412:SF491">
    <property type="entry name" value="KELCH REPEAT AND BTB DOMAIN-CONTAINING PROTEIN 12"/>
    <property type="match status" value="1"/>
</dbReference>
<gene>
    <name evidence="9" type="ORF">BRAFLDRAFT_68886</name>
</gene>
<dbReference type="InterPro" id="IPR011333">
    <property type="entry name" value="SKP1/BTB/POZ_sf"/>
</dbReference>
<feature type="domain" description="Ig-like" evidence="8">
    <location>
        <begin position="885"/>
        <end position="982"/>
    </location>
</feature>
<keyword evidence="2" id="KW-0433">Leucine-rich repeat</keyword>
<dbReference type="FunFam" id="3.30.710.10:FF:000221">
    <property type="entry name" value="Uncharacterized protein"/>
    <property type="match status" value="1"/>
</dbReference>
<accession>C3ZFT7</accession>
<dbReference type="Pfam" id="PF01408">
    <property type="entry name" value="GFO_IDH_MocA"/>
    <property type="match status" value="1"/>
</dbReference>
<dbReference type="InterPro" id="IPR011705">
    <property type="entry name" value="BACK"/>
</dbReference>
<dbReference type="InterPro" id="IPR007110">
    <property type="entry name" value="Ig-like_dom"/>
</dbReference>
<dbReference type="SMART" id="SM00875">
    <property type="entry name" value="BACK"/>
    <property type="match status" value="3"/>
</dbReference>
<dbReference type="SUPFAM" id="SSF117281">
    <property type="entry name" value="Kelch motif"/>
    <property type="match status" value="3"/>
</dbReference>
<dbReference type="SMART" id="SM00369">
    <property type="entry name" value="LRR_TYP"/>
    <property type="match status" value="14"/>
</dbReference>
<dbReference type="Gene3D" id="3.40.50.720">
    <property type="entry name" value="NAD(P)-binding Rossmann-like Domain"/>
    <property type="match status" value="1"/>
</dbReference>
<feature type="domain" description="BTB" evidence="7">
    <location>
        <begin position="1287"/>
        <end position="1354"/>
    </location>
</feature>
<dbReference type="Gene3D" id="1.25.40.420">
    <property type="match status" value="3"/>
</dbReference>
<evidence type="ECO:0000256" key="4">
    <source>
        <dbReference type="ARBA" id="ARBA00022737"/>
    </source>
</evidence>
<proteinExistence type="predicted"/>
<dbReference type="EMBL" id="GG666615">
    <property type="protein sequence ID" value="EEN48575.1"/>
    <property type="molecule type" value="Genomic_DNA"/>
</dbReference>
<dbReference type="Pfam" id="PF07707">
    <property type="entry name" value="BACK"/>
    <property type="match status" value="3"/>
</dbReference>
<dbReference type="SMART" id="SM00365">
    <property type="entry name" value="LRR_SD22"/>
    <property type="match status" value="8"/>
</dbReference>
<dbReference type="SUPFAM" id="SSF51735">
    <property type="entry name" value="NAD(P)-binding Rossmann-fold domains"/>
    <property type="match status" value="1"/>
</dbReference>
<dbReference type="SUPFAM" id="SSF52058">
    <property type="entry name" value="L domain-like"/>
    <property type="match status" value="2"/>
</dbReference>
<dbReference type="Gene3D" id="3.30.710.10">
    <property type="entry name" value="Potassium Channel Kv1.1, Chain A"/>
    <property type="match status" value="3"/>
</dbReference>
<dbReference type="PANTHER" id="PTHR24412">
    <property type="entry name" value="KELCH PROTEIN"/>
    <property type="match status" value="1"/>
</dbReference>
<dbReference type="InParanoid" id="C3ZFT7"/>
<keyword evidence="1" id="KW-0880">Kelch repeat</keyword>
<dbReference type="SMART" id="SM00408">
    <property type="entry name" value="IGc2"/>
    <property type="match status" value="1"/>
</dbReference>
<dbReference type="InterPro" id="IPR013783">
    <property type="entry name" value="Ig-like_fold"/>
</dbReference>
<dbReference type="Pfam" id="PF13927">
    <property type="entry name" value="Ig_3"/>
    <property type="match status" value="1"/>
</dbReference>
<evidence type="ECO:0000256" key="5">
    <source>
        <dbReference type="ARBA" id="ARBA00023157"/>
    </source>
</evidence>
<dbReference type="InterPro" id="IPR001611">
    <property type="entry name" value="Leu-rich_rpt"/>
</dbReference>
<dbReference type="Pfam" id="PF00651">
    <property type="entry name" value="BTB"/>
    <property type="match status" value="3"/>
</dbReference>
<keyword evidence="5" id="KW-1015">Disulfide bond</keyword>
<evidence type="ECO:0000259" key="7">
    <source>
        <dbReference type="PROSITE" id="PS50097"/>
    </source>
</evidence>
<dbReference type="PROSITE" id="PS50097">
    <property type="entry name" value="BTB"/>
    <property type="match status" value="2"/>
</dbReference>
<dbReference type="InterPro" id="IPR003599">
    <property type="entry name" value="Ig_sub"/>
</dbReference>
<dbReference type="Gene3D" id="2.120.10.80">
    <property type="entry name" value="Kelch-type beta propeller"/>
    <property type="match status" value="3"/>
</dbReference>
<feature type="domain" description="BTB" evidence="7">
    <location>
        <begin position="1834"/>
        <end position="1901"/>
    </location>
</feature>
<dbReference type="Pfam" id="PF13855">
    <property type="entry name" value="LRR_8"/>
    <property type="match status" value="4"/>
</dbReference>
<dbReference type="FunFam" id="1.25.40.420:FF:000001">
    <property type="entry name" value="Kelch-like family member 12"/>
    <property type="match status" value="1"/>
</dbReference>
<keyword evidence="4" id="KW-0677">Repeat</keyword>
<sequence>MAPVRALIVGAGNRGEVYSRFSLDNSERFQVVGVADPRLFRCQRFQQQYNIPQENVFTDWQQAAEREKFADCVVIATPDQQHKAPAVTFADRGYHILLEKPMAVTESDCHEIVSACERNNVILSVCHVKYCYRCSLQVTESDCHEIVSACERNNVILSVCHVKYCYCCSLQVTESDCREIVSACERNNVILSVCHVTESDCREIVSACERNNVILSVCHVKYCYRCSLQVTESDCREIVSACERNNVILSVCHVLGTMLLSGRSRCVKVSSFGSLMHFRPENKPAGAASRCLDCQVENSCPYSAKKIYLTRVKQGLTGWPVSVVCPQEPVDVESLTEALRTGPYGRCVYECDNDVVSNQVVNFQFDGGQTASFNMVAFTQEICERQTRISGTKGELRCSGPGPVYVYDFLTQTTTEHRCAVAPPSRMREMHGGADFFLMDAFVNAVQNVNHREENLASNQINDTQPGSFSNLPRLDVLDLSSNHINSIKPGSFHSLLQVSGLYLYMSSNQTTCIYPGSFSTLPKVVSLDLSSNQINNIKPGSFSNLLRLQELDLSSNQLSFIKPRTFSNLPQLEELNLSSNQINNIQPGIFSNLPLLYELDLSSNQINTIQPGSFSNLPKLDLLYLVSNQINDIQPGSFSNLLNLNALHLASNQIENIQPGSFSHLPLLYDLDLSSNRINNIQPGLFVILQHLSWLHVSSNQLICIQPGTFSNLPLLEEMDLSSNQINNIQPGLFANLQHLSWLDLSSNQLTCIQSGSFSNLPPLETLYVSSNQITYILPGAFVNLTQLNCLNMSSNHLSNIQTGVFSNLPKLKKLLLNKNQLKVLSGYNDLMPIKAVNLENNPWQCDCRMVPFRQNMTKKMLQNQIKCKEPGRFRGQMLKDIHPEDLICEEASLVRFEVVSGNSTLLMGETLVLMCEVSGVPTPDITVTLPSGWNVTVESGGRVALAVNGTITITNVTAADTGLYICIATSPVGSTSGTLNLVAGFRMLSSEYTSISVTRASDNTDSDADWTLFSISMFISIGVARTLLICFSVVAIFYKQCTKTPPLVSVRFPAGLYVVNVSNYGSEGQGGLRGTVGTSTNNLGGPSTSVVQGVSQSITVFGLHTNVYENDNEVVPVDSASEPDTNVYENDDDVLTVDSVSGLHANVYENDSEVVPVDSVSEPDTNVYENDDDVLTVDSVSGLHANVYENDSEVVPVDSASEPDTNVYENDDDVLTVDSVSGLHANVYENDSEVVPVDSVSEPDTNVYENDDDVLTVDSVSGLHANVYENDSEVVPVDSKAGVLQDVVLEVEGRRFPCHRLVLSTASPYFRAMFTSDMAESRQKTVVLQGLDTDIFGEVLSYIYSGTLHVSIDKVQPLYQAADLLQLDYVRDTCSSYMVMSVECSNCLDLYKFAEVFSIDIVLKRCLQWIARYFAEFFFSEEFCSLSVNNLMEIISNEELDVKEESTILHHLPSILPHIRFNLLTSDDMAAILDDPLVRDEPWSSEVIRNVVQEKMTTEMVLLDCLDNKSSKEFLFMNPRKGHYIRCSYKPEDCPFAVKVTVTSDNNIYILTHDRDRNEHLPIYKYNHAENVWEHAGMSSVYRWHSWKHDFRRWGEYLVEVDQILYYLGVDEVDESGSVWMWKYNRNTDQWEECSKLQHENTTYWHCATLSCGSHLYFLTSAEVHFYDTSQDRWCTRTPPMTVEDVSTAVAMGTEIFCTDRYFTQTMVYDTESDCWQKLQGWPNPENREIYVNPRLFVMENQLHVWFTCKNGGENEHLVYVYDRSADTWTDLKATLPLTYLSETYIARGSHCPVAQQAPHVSAVRPRSYQDESYLHGFLGTVGDLQKAGVLQDVVLEVEGRRFPCHRLVLSAASPYFRAMFTSDMAESRQKTVVLQGLDAGMFGDILSYIYSGNLHVSLDKVQSLYQAADLLHLDYVRDTCISYMAMNVERSTCVDLYKFADVFSLDNVASSEEFCGLSLNQLTEIISHDELDVKEETTVWEAVVRWVQHSREDRLHHLPSILPHIRYSLLTSDDTAAILEHPLVREDPGSSEVIKNVVHRGASNIKPRFGIGAEEMALFIQARSNRMQGINPRLGKYFSCSLAEIPPIVSATVTSDNEIYVLTAKSKDQLFLLLYNQMKGVWEQKSVVERLPGSLCHQYLLAVDGHLYYFCCNWTNPSQIITLKKYDRNTIEWQDCSQLKTNISYMEPAVSNGCLYLLSSTELHCYSPKEDRWFKRAPLTDSTDMFWTSIALGTEIFHSDLDFTSVSVYDTDANRWQKLPAGKSALEAEDRKYRANLFVLENQLHVYLNTQEPEYRQVLVYDRCEGVWREMDVTLPDNLVNAGMTTPRLQEESTDKYTPLSRWFVFEIVLQGLDAGMFGEILSYIYSGILHVSLDKVQPLYQAADLLQLDYVRDTCSSYMAMNVECSTCVDLYKFADVFSLDIVRKTCLKLIHRYFVEFSFNEEFCSLSVSQLTEIISHDELDVKEETTVWEVVVRLHRLPSILSHIRFNLLTSDDTAAILEHPFVRENPGSSEVIRNVVQKGNPNLKPRLGMTTEMAILSNSESKELLFMNPQEGKYISCNYKPEDLPGDTDVTVTSDNNIYILSRERESNDELSLFKYSHAENVWKDAGMSSVSKSLRLENDILCYYEHLVEVGGILYYLAINVDSRRGLVWMRKYNMHTDQWQECSPLQLDYNSYGFTAALSCSSLLYFLTSKELHCYDPSQDCWYKRSRLLEPTVDIYPAVSMGTEIFCTDFDFTQTMVYDTESDCWQRLQGWPDPGSRKSSRCPCLFVLGEQLHILLDSYNDEDGKEEHLIYVYDRSTDVWRDLKATLPDKPYFCSVIRIVFFTTKDVGLTTLHLTALHWSEKVSNEPRTFAEEVNWKSSMYIKEIKL</sequence>
<dbReference type="CDD" id="cd14733">
    <property type="entry name" value="BACK"/>
    <property type="match status" value="1"/>
</dbReference>
<dbReference type="SUPFAM" id="SSF54695">
    <property type="entry name" value="POZ domain"/>
    <property type="match status" value="3"/>
</dbReference>
<dbReference type="InterPro" id="IPR000210">
    <property type="entry name" value="BTB/POZ_dom"/>
</dbReference>
<dbReference type="PROSITE" id="PS51450">
    <property type="entry name" value="LRR"/>
    <property type="match status" value="7"/>
</dbReference>
<name>C3ZFT7_BRAFL</name>
<dbReference type="InterPro" id="IPR003598">
    <property type="entry name" value="Ig_sub2"/>
</dbReference>
<reference evidence="9" key="1">
    <citation type="journal article" date="2008" name="Nature">
        <title>The amphioxus genome and the evolution of the chordate karyotype.</title>
        <authorList>
            <consortium name="US DOE Joint Genome Institute (JGI-PGF)"/>
            <person name="Putnam N.H."/>
            <person name="Butts T."/>
            <person name="Ferrier D.E.K."/>
            <person name="Furlong R.F."/>
            <person name="Hellsten U."/>
            <person name="Kawashima T."/>
            <person name="Robinson-Rechavi M."/>
            <person name="Shoguchi E."/>
            <person name="Terry A."/>
            <person name="Yu J.-K."/>
            <person name="Benito-Gutierrez E.L."/>
            <person name="Dubchak I."/>
            <person name="Garcia-Fernandez J."/>
            <person name="Gibson-Brown J.J."/>
            <person name="Grigoriev I.V."/>
            <person name="Horton A.C."/>
            <person name="de Jong P.J."/>
            <person name="Jurka J."/>
            <person name="Kapitonov V.V."/>
            <person name="Kohara Y."/>
            <person name="Kuroki Y."/>
            <person name="Lindquist E."/>
            <person name="Lucas S."/>
            <person name="Osoegawa K."/>
            <person name="Pennacchio L.A."/>
            <person name="Salamov A.A."/>
            <person name="Satou Y."/>
            <person name="Sauka-Spengler T."/>
            <person name="Schmutz J."/>
            <person name="Shin-I T."/>
            <person name="Toyoda A."/>
            <person name="Bronner-Fraser M."/>
            <person name="Fujiyama A."/>
            <person name="Holland L.Z."/>
            <person name="Holland P.W.H."/>
            <person name="Satoh N."/>
            <person name="Rokhsar D.S."/>
        </authorList>
    </citation>
    <scope>NUCLEOTIDE SEQUENCE [LARGE SCALE GENOMIC DNA]</scope>
    <source>
        <strain evidence="9">S238N-H82</strain>
        <tissue evidence="9">Testes</tissue>
    </source>
</reference>
<dbReference type="PROSITE" id="PS50835">
    <property type="entry name" value="IG_LIKE"/>
    <property type="match status" value="1"/>
</dbReference>
<dbReference type="SUPFAM" id="SSF48726">
    <property type="entry name" value="Immunoglobulin"/>
    <property type="match status" value="1"/>
</dbReference>
<dbReference type="SMART" id="SM00082">
    <property type="entry name" value="LRRCT"/>
    <property type="match status" value="1"/>
</dbReference>
<dbReference type="InterPro" id="IPR000483">
    <property type="entry name" value="Cys-rich_flank_reg_C"/>
</dbReference>
<evidence type="ECO:0000256" key="3">
    <source>
        <dbReference type="ARBA" id="ARBA00022729"/>
    </source>
</evidence>
<dbReference type="GO" id="GO:0000166">
    <property type="term" value="F:nucleotide binding"/>
    <property type="evidence" value="ECO:0007669"/>
    <property type="project" value="InterPro"/>
</dbReference>
<dbReference type="InterPro" id="IPR036291">
    <property type="entry name" value="NAD(P)-bd_dom_sf"/>
</dbReference>
<dbReference type="SMART" id="SM00225">
    <property type="entry name" value="BTB"/>
    <property type="match status" value="3"/>
</dbReference>
<keyword evidence="6" id="KW-0325">Glycoprotein</keyword>
<evidence type="ECO:0000256" key="2">
    <source>
        <dbReference type="ARBA" id="ARBA00022614"/>
    </source>
</evidence>
<evidence type="ECO:0000256" key="6">
    <source>
        <dbReference type="ARBA" id="ARBA00023180"/>
    </source>
</evidence>
<dbReference type="STRING" id="7739.C3ZFT7"/>
<evidence type="ECO:0000313" key="9">
    <source>
        <dbReference type="EMBL" id="EEN48575.1"/>
    </source>
</evidence>
<dbReference type="eggNOG" id="KOG4441">
    <property type="taxonomic scope" value="Eukaryota"/>
</dbReference>
<dbReference type="InterPro" id="IPR036179">
    <property type="entry name" value="Ig-like_dom_sf"/>
</dbReference>
<dbReference type="InterPro" id="IPR015915">
    <property type="entry name" value="Kelch-typ_b-propeller"/>
</dbReference>
<dbReference type="Gene3D" id="2.60.40.10">
    <property type="entry name" value="Immunoglobulins"/>
    <property type="match status" value="1"/>
</dbReference>
<dbReference type="FunFam" id="3.80.10.10:FF:001164">
    <property type="entry name" value="GH01279p"/>
    <property type="match status" value="1"/>
</dbReference>
<dbReference type="InterPro" id="IPR032675">
    <property type="entry name" value="LRR_dom_sf"/>
</dbReference>
<dbReference type="InterPro" id="IPR000683">
    <property type="entry name" value="Gfo/Idh/MocA-like_OxRdtase_N"/>
</dbReference>
<dbReference type="InterPro" id="IPR003591">
    <property type="entry name" value="Leu-rich_rpt_typical-subtyp"/>
</dbReference>
<dbReference type="eggNOG" id="KOG0619">
    <property type="taxonomic scope" value="Eukaryota"/>
</dbReference>
<dbReference type="SMART" id="SM00409">
    <property type="entry name" value="IG"/>
    <property type="match status" value="1"/>
</dbReference>
<dbReference type="Gene3D" id="3.80.10.10">
    <property type="entry name" value="Ribonuclease Inhibitor"/>
    <property type="match status" value="3"/>
</dbReference>
<dbReference type="FunFam" id="3.80.10.10:FF:000770">
    <property type="entry name" value="Uncharacterized protein"/>
    <property type="match status" value="1"/>
</dbReference>
<dbReference type="SUPFAM" id="SSF55347">
    <property type="entry name" value="Glyceraldehyde-3-phosphate dehydrogenase-like, C-terminal domain"/>
    <property type="match status" value="1"/>
</dbReference>
<dbReference type="Pfam" id="PF00560">
    <property type="entry name" value="LRR_1"/>
    <property type="match status" value="1"/>
</dbReference>
<keyword evidence="3" id="KW-0732">Signal</keyword>